<sequence>MIDCKRILVSAIILVHAPVNTIKNQEAFDLYLQVTNFALSPLSPYARCLFLCALSPLTHSLSPHSPLSVSLSLRAPSKSTTICAQTVLLLCLASVLMVRVPSLTRYAILQGIAADRKI</sequence>
<proteinExistence type="predicted"/>
<evidence type="ECO:0000313" key="1">
    <source>
        <dbReference type="EMBL" id="KAJ7514852.1"/>
    </source>
</evidence>
<accession>A0ACC2ABE1</accession>
<dbReference type="Proteomes" id="UP001162992">
    <property type="component" value="Chromosome 23"/>
</dbReference>
<name>A0ACC2ABE1_DIPCM</name>
<protein>
    <submittedName>
        <fullName evidence="1">Uncharacterized protein</fullName>
    </submittedName>
</protein>
<reference evidence="2" key="1">
    <citation type="journal article" date="2024" name="Proc. Natl. Acad. Sci. U.S.A.">
        <title>Extraordinary preservation of gene collinearity over three hundred million years revealed in homosporous lycophytes.</title>
        <authorList>
            <person name="Li C."/>
            <person name="Wickell D."/>
            <person name="Kuo L.Y."/>
            <person name="Chen X."/>
            <person name="Nie B."/>
            <person name="Liao X."/>
            <person name="Peng D."/>
            <person name="Ji J."/>
            <person name="Jenkins J."/>
            <person name="Williams M."/>
            <person name="Shu S."/>
            <person name="Plott C."/>
            <person name="Barry K."/>
            <person name="Rajasekar S."/>
            <person name="Grimwood J."/>
            <person name="Han X."/>
            <person name="Sun S."/>
            <person name="Hou Z."/>
            <person name="He W."/>
            <person name="Dai G."/>
            <person name="Sun C."/>
            <person name="Schmutz J."/>
            <person name="Leebens-Mack J.H."/>
            <person name="Li F.W."/>
            <person name="Wang L."/>
        </authorList>
    </citation>
    <scope>NUCLEOTIDE SEQUENCE [LARGE SCALE GENOMIC DNA]</scope>
    <source>
        <strain evidence="2">cv. PW_Plant_1</strain>
    </source>
</reference>
<gene>
    <name evidence="1" type="ORF">O6H91_23G062900</name>
</gene>
<comment type="caution">
    <text evidence="1">The sequence shown here is derived from an EMBL/GenBank/DDBJ whole genome shotgun (WGS) entry which is preliminary data.</text>
</comment>
<keyword evidence="2" id="KW-1185">Reference proteome</keyword>
<evidence type="ECO:0000313" key="2">
    <source>
        <dbReference type="Proteomes" id="UP001162992"/>
    </source>
</evidence>
<organism evidence="1 2">
    <name type="scientific">Diphasiastrum complanatum</name>
    <name type="common">Issler's clubmoss</name>
    <name type="synonym">Lycopodium complanatum</name>
    <dbReference type="NCBI Taxonomy" id="34168"/>
    <lineage>
        <taxon>Eukaryota</taxon>
        <taxon>Viridiplantae</taxon>
        <taxon>Streptophyta</taxon>
        <taxon>Embryophyta</taxon>
        <taxon>Tracheophyta</taxon>
        <taxon>Lycopodiopsida</taxon>
        <taxon>Lycopodiales</taxon>
        <taxon>Lycopodiaceae</taxon>
        <taxon>Lycopodioideae</taxon>
        <taxon>Diphasiastrum</taxon>
    </lineage>
</organism>
<dbReference type="EMBL" id="CM055114">
    <property type="protein sequence ID" value="KAJ7514852.1"/>
    <property type="molecule type" value="Genomic_DNA"/>
</dbReference>